<evidence type="ECO:0000313" key="4">
    <source>
        <dbReference type="Proteomes" id="UP001516400"/>
    </source>
</evidence>
<comment type="caution">
    <text evidence="3">The sequence shown here is derived from an EMBL/GenBank/DDBJ whole genome shotgun (WGS) entry which is preliminary data.</text>
</comment>
<dbReference type="InterPro" id="IPR006575">
    <property type="entry name" value="RWD_dom"/>
</dbReference>
<dbReference type="CDD" id="cd23816">
    <property type="entry name" value="RWD_RWDD1"/>
    <property type="match status" value="1"/>
</dbReference>
<feature type="domain" description="RWD" evidence="2">
    <location>
        <begin position="9"/>
        <end position="116"/>
    </location>
</feature>
<dbReference type="Gene3D" id="3.10.110.10">
    <property type="entry name" value="Ubiquitin Conjugating Enzyme"/>
    <property type="match status" value="1"/>
</dbReference>
<protein>
    <recommendedName>
        <fullName evidence="2">RWD domain-containing protein</fullName>
    </recommendedName>
</protein>
<organism evidence="3 4">
    <name type="scientific">Cryptolaemus montrouzieri</name>
    <dbReference type="NCBI Taxonomy" id="559131"/>
    <lineage>
        <taxon>Eukaryota</taxon>
        <taxon>Metazoa</taxon>
        <taxon>Ecdysozoa</taxon>
        <taxon>Arthropoda</taxon>
        <taxon>Hexapoda</taxon>
        <taxon>Insecta</taxon>
        <taxon>Pterygota</taxon>
        <taxon>Neoptera</taxon>
        <taxon>Endopterygota</taxon>
        <taxon>Coleoptera</taxon>
        <taxon>Polyphaga</taxon>
        <taxon>Cucujiformia</taxon>
        <taxon>Coccinelloidea</taxon>
        <taxon>Coccinellidae</taxon>
        <taxon>Scymninae</taxon>
        <taxon>Scymnini</taxon>
        <taxon>Cryptolaemus</taxon>
    </lineage>
</organism>
<dbReference type="PANTHER" id="PTHR12292">
    <property type="entry name" value="RWD DOMAIN-CONTAINING PROTEIN"/>
    <property type="match status" value="1"/>
</dbReference>
<dbReference type="PROSITE" id="PS50908">
    <property type="entry name" value="RWD"/>
    <property type="match status" value="1"/>
</dbReference>
<proteinExistence type="predicted"/>
<dbReference type="FunFam" id="3.10.110.10:FF:000075">
    <property type="entry name" value="RWD domain-containing protein (Gir2)"/>
    <property type="match status" value="1"/>
</dbReference>
<gene>
    <name evidence="3" type="ORF">HHI36_017835</name>
</gene>
<sequence length="239" mass="27843">MDYLEEQKGEIEALESIYYGDMQILESEPRYKFTIPIKSEGYEEDTDNGMACDLTFTYTEKYPDEGPLIEIENCVNFLDDNESELTAFLETQVQDNLGMVMVFTLASSAQEWLSVKWENVRKEREERIAKKLHEEEEAERKRFEGTKVTVESFMKWKIAFEDEIGLTKKREMIEKEGKKLTGRELFMTDITLNESDLKFLADGDAVKVDESLFQDLDDLDLDDEDDEDFDPNNCDSDDS</sequence>
<dbReference type="Proteomes" id="UP001516400">
    <property type="component" value="Unassembled WGS sequence"/>
</dbReference>
<reference evidence="3 4" key="1">
    <citation type="journal article" date="2021" name="BMC Biol.">
        <title>Horizontally acquired antibacterial genes associated with adaptive radiation of ladybird beetles.</title>
        <authorList>
            <person name="Li H.S."/>
            <person name="Tang X.F."/>
            <person name="Huang Y.H."/>
            <person name="Xu Z.Y."/>
            <person name="Chen M.L."/>
            <person name="Du X.Y."/>
            <person name="Qiu B.Y."/>
            <person name="Chen P.T."/>
            <person name="Zhang W."/>
            <person name="Slipinski A."/>
            <person name="Escalona H.E."/>
            <person name="Waterhouse R.M."/>
            <person name="Zwick A."/>
            <person name="Pang H."/>
        </authorList>
    </citation>
    <scope>NUCLEOTIDE SEQUENCE [LARGE SCALE GENOMIC DNA]</scope>
    <source>
        <strain evidence="3">SYSU2018</strain>
    </source>
</reference>
<accession>A0ABD2NPP0</accession>
<dbReference type="SUPFAM" id="SSF54495">
    <property type="entry name" value="UBC-like"/>
    <property type="match status" value="1"/>
</dbReference>
<name>A0ABD2NPP0_9CUCU</name>
<feature type="region of interest" description="Disordered" evidence="1">
    <location>
        <begin position="218"/>
        <end position="239"/>
    </location>
</feature>
<evidence type="ECO:0000256" key="1">
    <source>
        <dbReference type="SAM" id="MobiDB-lite"/>
    </source>
</evidence>
<evidence type="ECO:0000313" key="3">
    <source>
        <dbReference type="EMBL" id="KAL3280346.1"/>
    </source>
</evidence>
<dbReference type="EMBL" id="JABFTP020000124">
    <property type="protein sequence ID" value="KAL3280346.1"/>
    <property type="molecule type" value="Genomic_DNA"/>
</dbReference>
<dbReference type="SMART" id="SM00591">
    <property type="entry name" value="RWD"/>
    <property type="match status" value="1"/>
</dbReference>
<dbReference type="AlphaFoldDB" id="A0ABD2NPP0"/>
<dbReference type="InterPro" id="IPR016135">
    <property type="entry name" value="UBQ-conjugating_enzyme/RWD"/>
</dbReference>
<dbReference type="InterPro" id="IPR040213">
    <property type="entry name" value="GIR2-like"/>
</dbReference>
<dbReference type="Pfam" id="PF05773">
    <property type="entry name" value="RWD"/>
    <property type="match status" value="1"/>
</dbReference>
<keyword evidence="4" id="KW-1185">Reference proteome</keyword>
<evidence type="ECO:0000259" key="2">
    <source>
        <dbReference type="PROSITE" id="PS50908"/>
    </source>
</evidence>